<dbReference type="Gene3D" id="2.120.10.80">
    <property type="entry name" value="Kelch-type beta propeller"/>
    <property type="match status" value="2"/>
</dbReference>
<dbReference type="OrthoDB" id="432528at2759"/>
<sequence length="513" mass="53582">MRTVSTFYLSVTALLVATPMLQAAQPPTLTSALSDSPSSAQTTDSIAGPTWNYTSVFLSSPRANLATAATSRYAFFAGGEDKDSEPQLTVDIYDNENGSWSQTQLSKARRTITGGSLADRYVLFAGGLELGTGAFSSVVDIYDTQTQKWLDPVTLSVPRANLVALNVNDTLLFIGGHGDRSQEAEAQGVTGGMVPSNVIDMVTRDLKWSSTVLENSTAPPALSYNPAAGAASQSNTGFGVLAGGYYFDNPTEIRPVQHVDNRTWIFTADRVEGFTKENMQAIDANSSTPAAQHTEGEQGEEQSQRADLFIAGPALNEPVLDAAGALVGNKFIYAGGRISPQSTLPNDNGNSAAGGPSSAGAAAAHKGSNFVDNVAILTIPNDTADSSTWAQTGNGDSANQEDHLVLSEARSQIAVAVVSGNGRGSSSNNDDKTQYVLLGGGLTDDAYGLVTKTIDVYDVTANRFVGQDQHLGFHIPRAGASAVVVGGCKALFAGGWIMGMQNATAAVDIFDIC</sequence>
<dbReference type="PANTHER" id="PTHR24412:SF489">
    <property type="entry name" value="RING FINGER DOMAIN AND KELCH REPEAT-CONTAINING PROTEIN DDB_G0271372"/>
    <property type="match status" value="1"/>
</dbReference>
<dbReference type="Proteomes" id="UP001150569">
    <property type="component" value="Unassembled WGS sequence"/>
</dbReference>
<evidence type="ECO:0000256" key="4">
    <source>
        <dbReference type="SAM" id="SignalP"/>
    </source>
</evidence>
<feature type="compositionally biased region" description="Low complexity" evidence="3">
    <location>
        <begin position="346"/>
        <end position="363"/>
    </location>
</feature>
<dbReference type="PANTHER" id="PTHR24412">
    <property type="entry name" value="KELCH PROTEIN"/>
    <property type="match status" value="1"/>
</dbReference>
<comment type="caution">
    <text evidence="5">The sequence shown here is derived from an EMBL/GenBank/DDBJ whole genome shotgun (WGS) entry which is preliminary data.</text>
</comment>
<evidence type="ECO:0000313" key="5">
    <source>
        <dbReference type="EMBL" id="KAJ1912888.1"/>
    </source>
</evidence>
<keyword evidence="4" id="KW-0732">Signal</keyword>
<accession>A0A9W7ZMY8</accession>
<keyword evidence="6" id="KW-1185">Reference proteome</keyword>
<protein>
    <recommendedName>
        <fullName evidence="7">Galactose oxidase</fullName>
    </recommendedName>
</protein>
<reference evidence="5" key="1">
    <citation type="submission" date="2022-07" db="EMBL/GenBank/DDBJ databases">
        <title>Phylogenomic reconstructions and comparative analyses of Kickxellomycotina fungi.</title>
        <authorList>
            <person name="Reynolds N.K."/>
            <person name="Stajich J.E."/>
            <person name="Barry K."/>
            <person name="Grigoriev I.V."/>
            <person name="Crous P."/>
            <person name="Smith M.E."/>
        </authorList>
    </citation>
    <scope>NUCLEOTIDE SEQUENCE</scope>
    <source>
        <strain evidence="5">RSA 861</strain>
    </source>
</reference>
<dbReference type="SUPFAM" id="SSF117281">
    <property type="entry name" value="Kelch motif"/>
    <property type="match status" value="1"/>
</dbReference>
<evidence type="ECO:0000256" key="3">
    <source>
        <dbReference type="SAM" id="MobiDB-lite"/>
    </source>
</evidence>
<keyword evidence="1" id="KW-0880">Kelch repeat</keyword>
<evidence type="ECO:0000256" key="1">
    <source>
        <dbReference type="ARBA" id="ARBA00022441"/>
    </source>
</evidence>
<name>A0A9W7ZMY8_9FUNG</name>
<proteinExistence type="predicted"/>
<feature type="region of interest" description="Disordered" evidence="3">
    <location>
        <begin position="343"/>
        <end position="363"/>
    </location>
</feature>
<dbReference type="EMBL" id="JANBPT010000792">
    <property type="protein sequence ID" value="KAJ1912888.1"/>
    <property type="molecule type" value="Genomic_DNA"/>
</dbReference>
<evidence type="ECO:0000313" key="6">
    <source>
        <dbReference type="Proteomes" id="UP001150569"/>
    </source>
</evidence>
<feature type="chain" id="PRO_5040896913" description="Galactose oxidase" evidence="4">
    <location>
        <begin position="24"/>
        <end position="513"/>
    </location>
</feature>
<feature type="signal peptide" evidence="4">
    <location>
        <begin position="1"/>
        <end position="23"/>
    </location>
</feature>
<keyword evidence="2" id="KW-0677">Repeat</keyword>
<dbReference type="InterPro" id="IPR015915">
    <property type="entry name" value="Kelch-typ_b-propeller"/>
</dbReference>
<organism evidence="5 6">
    <name type="scientific">Tieghemiomyces parasiticus</name>
    <dbReference type="NCBI Taxonomy" id="78921"/>
    <lineage>
        <taxon>Eukaryota</taxon>
        <taxon>Fungi</taxon>
        <taxon>Fungi incertae sedis</taxon>
        <taxon>Zoopagomycota</taxon>
        <taxon>Kickxellomycotina</taxon>
        <taxon>Dimargaritomycetes</taxon>
        <taxon>Dimargaritales</taxon>
        <taxon>Dimargaritaceae</taxon>
        <taxon>Tieghemiomyces</taxon>
    </lineage>
</organism>
<dbReference type="AlphaFoldDB" id="A0A9W7ZMY8"/>
<gene>
    <name evidence="5" type="ORF">IWQ60_009454</name>
</gene>
<evidence type="ECO:0008006" key="7">
    <source>
        <dbReference type="Google" id="ProtNLM"/>
    </source>
</evidence>
<feature type="region of interest" description="Disordered" evidence="3">
    <location>
        <begin position="285"/>
        <end position="304"/>
    </location>
</feature>
<evidence type="ECO:0000256" key="2">
    <source>
        <dbReference type="ARBA" id="ARBA00022737"/>
    </source>
</evidence>